<protein>
    <submittedName>
        <fullName evidence="2">Uncharacterized protein</fullName>
    </submittedName>
</protein>
<sequence length="369" mass="40740">MSDQLARWKLTKGQVKHDSGLNNSRYDTERWLAPIKPHLQHLAAASSAGTSLEANLKHITVTLATWDAVWEVYLDPKWARQRLRLTPPPAKRSKRTKAEQAADPTQPSQPTKGKGKGKAAKAKPAPQPGRWADRDCNAALNMQRVGESRWRPLELCWWPNQAALPAKGKEYPGLGATTGPAQLEALVRDKGAGMAGFSPSWARSGSGTVSCAQSTPRPDPQVLTQLYWLTQLTPSDVRLPGRPTLSRLLELFAEARHVMYDNDSQPTHTVVKAISHCGWRRKRCSHITPEVTQSPPLPSSLTAGCSSGKIHTDAPHFKVRHILKHGISLLNCVSHTQLHVPRLLLTHWASCKSWPTHQPMAWSDNLGPA</sequence>
<dbReference type="Proteomes" id="UP000485058">
    <property type="component" value="Unassembled WGS sequence"/>
</dbReference>
<accession>A0A6A0AGE1</accession>
<name>A0A6A0AGE1_HAELA</name>
<dbReference type="AlphaFoldDB" id="A0A6A0AGE1"/>
<evidence type="ECO:0000256" key="1">
    <source>
        <dbReference type="SAM" id="MobiDB-lite"/>
    </source>
</evidence>
<reference evidence="2 3" key="1">
    <citation type="submission" date="2020-02" db="EMBL/GenBank/DDBJ databases">
        <title>Draft genome sequence of Haematococcus lacustris strain NIES-144.</title>
        <authorList>
            <person name="Morimoto D."/>
            <person name="Nakagawa S."/>
            <person name="Yoshida T."/>
            <person name="Sawayama S."/>
        </authorList>
    </citation>
    <scope>NUCLEOTIDE SEQUENCE [LARGE SCALE GENOMIC DNA]</scope>
    <source>
        <strain evidence="2 3">NIES-144</strain>
    </source>
</reference>
<gene>
    <name evidence="2" type="ORF">HaLaN_30376</name>
</gene>
<comment type="caution">
    <text evidence="2">The sequence shown here is derived from an EMBL/GenBank/DDBJ whole genome shotgun (WGS) entry which is preliminary data.</text>
</comment>
<evidence type="ECO:0000313" key="3">
    <source>
        <dbReference type="Proteomes" id="UP000485058"/>
    </source>
</evidence>
<evidence type="ECO:0000313" key="2">
    <source>
        <dbReference type="EMBL" id="GFH31351.1"/>
    </source>
</evidence>
<feature type="region of interest" description="Disordered" evidence="1">
    <location>
        <begin position="84"/>
        <end position="133"/>
    </location>
</feature>
<keyword evidence="3" id="KW-1185">Reference proteome</keyword>
<organism evidence="2 3">
    <name type="scientific">Haematococcus lacustris</name>
    <name type="common">Green alga</name>
    <name type="synonym">Haematococcus pluvialis</name>
    <dbReference type="NCBI Taxonomy" id="44745"/>
    <lineage>
        <taxon>Eukaryota</taxon>
        <taxon>Viridiplantae</taxon>
        <taxon>Chlorophyta</taxon>
        <taxon>core chlorophytes</taxon>
        <taxon>Chlorophyceae</taxon>
        <taxon>CS clade</taxon>
        <taxon>Chlamydomonadales</taxon>
        <taxon>Haematococcaceae</taxon>
        <taxon>Haematococcus</taxon>
    </lineage>
</organism>
<proteinExistence type="predicted"/>
<dbReference type="EMBL" id="BLLF01005555">
    <property type="protein sequence ID" value="GFH31351.1"/>
    <property type="molecule type" value="Genomic_DNA"/>
</dbReference>